<dbReference type="Proteomes" id="UP001597361">
    <property type="component" value="Unassembled WGS sequence"/>
</dbReference>
<comment type="caution">
    <text evidence="10">The sequence shown here is derived from an EMBL/GenBank/DDBJ whole genome shotgun (WGS) entry which is preliminary data.</text>
</comment>
<dbReference type="EMBL" id="JBHUHR010000040">
    <property type="protein sequence ID" value="MFD2036383.1"/>
    <property type="molecule type" value="Genomic_DNA"/>
</dbReference>
<dbReference type="NCBIfam" id="TIGR04056">
    <property type="entry name" value="OMP_RagA_SusC"/>
    <property type="match status" value="1"/>
</dbReference>
<dbReference type="InterPro" id="IPR012910">
    <property type="entry name" value="Plug_dom"/>
</dbReference>
<dbReference type="InterPro" id="IPR036942">
    <property type="entry name" value="Beta-barrel_TonB_sf"/>
</dbReference>
<evidence type="ECO:0000256" key="3">
    <source>
        <dbReference type="ARBA" id="ARBA00022452"/>
    </source>
</evidence>
<dbReference type="Pfam" id="PF07715">
    <property type="entry name" value="Plug"/>
    <property type="match status" value="1"/>
</dbReference>
<dbReference type="Gene3D" id="2.170.130.10">
    <property type="entry name" value="TonB-dependent receptor, plug domain"/>
    <property type="match status" value="1"/>
</dbReference>
<keyword evidence="8" id="KW-0732">Signal</keyword>
<dbReference type="InterPro" id="IPR023997">
    <property type="entry name" value="TonB-dep_OMP_SusC/RagA_CS"/>
</dbReference>
<evidence type="ECO:0000256" key="1">
    <source>
        <dbReference type="ARBA" id="ARBA00004571"/>
    </source>
</evidence>
<evidence type="ECO:0000256" key="6">
    <source>
        <dbReference type="ARBA" id="ARBA00023237"/>
    </source>
</evidence>
<evidence type="ECO:0000256" key="2">
    <source>
        <dbReference type="ARBA" id="ARBA00022448"/>
    </source>
</evidence>
<accession>A0ABW4VQQ3</accession>
<dbReference type="SUPFAM" id="SSF56935">
    <property type="entry name" value="Porins"/>
    <property type="match status" value="1"/>
</dbReference>
<keyword evidence="6 7" id="KW-0998">Cell outer membrane</keyword>
<reference evidence="11" key="1">
    <citation type="journal article" date="2019" name="Int. J. Syst. Evol. Microbiol.">
        <title>The Global Catalogue of Microorganisms (GCM) 10K type strain sequencing project: providing services to taxonomists for standard genome sequencing and annotation.</title>
        <authorList>
            <consortium name="The Broad Institute Genomics Platform"/>
            <consortium name="The Broad Institute Genome Sequencing Center for Infectious Disease"/>
            <person name="Wu L."/>
            <person name="Ma J."/>
        </authorList>
    </citation>
    <scope>NUCLEOTIDE SEQUENCE [LARGE SCALE GENOMIC DNA]</scope>
    <source>
        <strain evidence="11">CGMCC 1.15180</strain>
    </source>
</reference>
<keyword evidence="11" id="KW-1185">Reference proteome</keyword>
<evidence type="ECO:0000313" key="10">
    <source>
        <dbReference type="EMBL" id="MFD2036383.1"/>
    </source>
</evidence>
<evidence type="ECO:0000313" key="11">
    <source>
        <dbReference type="Proteomes" id="UP001597361"/>
    </source>
</evidence>
<feature type="chain" id="PRO_5046676192" evidence="8">
    <location>
        <begin position="23"/>
        <end position="1067"/>
    </location>
</feature>
<dbReference type="NCBIfam" id="TIGR04057">
    <property type="entry name" value="SusC_RagA_signa"/>
    <property type="match status" value="1"/>
</dbReference>
<dbReference type="Gene3D" id="2.60.40.1120">
    <property type="entry name" value="Carboxypeptidase-like, regulatory domain"/>
    <property type="match status" value="1"/>
</dbReference>
<name>A0ABW4VQQ3_9BACT</name>
<dbReference type="InterPro" id="IPR039426">
    <property type="entry name" value="TonB-dep_rcpt-like"/>
</dbReference>
<evidence type="ECO:0000256" key="8">
    <source>
        <dbReference type="SAM" id="SignalP"/>
    </source>
</evidence>
<dbReference type="Pfam" id="PF13715">
    <property type="entry name" value="CarbopepD_reg_2"/>
    <property type="match status" value="1"/>
</dbReference>
<feature type="signal peptide" evidence="8">
    <location>
        <begin position="1"/>
        <end position="22"/>
    </location>
</feature>
<dbReference type="InterPro" id="IPR037066">
    <property type="entry name" value="Plug_dom_sf"/>
</dbReference>
<dbReference type="SUPFAM" id="SSF49464">
    <property type="entry name" value="Carboxypeptidase regulatory domain-like"/>
    <property type="match status" value="1"/>
</dbReference>
<sequence length="1067" mass="120241">MTMKKVYIITMLLIGLAFQVSAQESSILKGRIVDEKDGMPLPGANVTLKGTTKGTITDVDGLFSLNLPVGESILVFSYIGFESAERNISIPFNGIFELKMEEAGLAMEGVEIVSTGYQQLPKERATGSFVSLDENLINRRVSTNLVDRLEDVTSGLAFNRSNADPIGIRGRSTLYANPNPLIIIDDFPYDGPLENINPNDVESITVLKDAAAASIWGARAGNGVIVITTKKGGIKSPIRVSLNTNITNSEAPDFFYRPQMSVNDYIDTEIELFNRNFFISRITHPRRLALSPVVELLASHRSGEISQEELNQRIEAFRPIDARNQYNEFYQNNVFSQTSLNLSGGSDFFHFNTAIGFDDNQSSAIGDQNNRLTINSNQTFLMLNNRLKINSAINIVQSSTQNNSFDPTRMQLSSTDPRYYPYAAFRGESGEALVLPRGYRTAYINGLDPGLGLKDWTFRPLDELDLLNNQTRQNEVRLNLNTSYKIHDNLTADLRYQYWTNRSNQTEIIHPDAYEARDLYNSFAYTDNSGNILSHIPEGGIFNQNLNEGDSHTFRANLAYNNTWGTDHQFTALAGYEAKDLQRRGHYARQYGYDPETATVRPVDYMNNFPMYYASGFLQRIPYADSQSGIVDRFISYFANAGYEFKNRYLLSISARRDQSNLFGVETNMRGVPLWSAGMGWIISEESFFNAELFPYLKLRTTYGYNGNVDNSLSAFTTASFSPSSPFTGLPYSTIANPPNPNLRWERLSMVNLAVDFATKNNRISGTVEYYQRDGQDMIGFAAVAPSAGVRSFRGNNATIKGSGVDLELNTLNIDRALKWNTTFLFNYYEDEVTAYQTDHPTNIVLNLGTSSMYPVTGYGIFPVFSYAWAGLDPDNGDPKGKLDGEVSKDYLSITRDATYEDLIYHGTARPTVFGALRNDFFYKGFSLSVNLSYRLGYYYRRESIIYGNNRGLGGHGDYAQRWQNPGDERTTNVPSIPNATNANRDNLYRFSEALVERGDHIRLQDIRIAYNFDRTHWQNLPFRSAELYLYANNLGIVWKASDDPIDPDFRFMRPLTSIATGIRINF</sequence>
<keyword evidence="3 7" id="KW-1134">Transmembrane beta strand</keyword>
<evidence type="ECO:0000256" key="7">
    <source>
        <dbReference type="PROSITE-ProRule" id="PRU01360"/>
    </source>
</evidence>
<protein>
    <submittedName>
        <fullName evidence="10">SusC/RagA family TonB-linked outer membrane protein</fullName>
    </submittedName>
</protein>
<dbReference type="InterPro" id="IPR023996">
    <property type="entry name" value="TonB-dep_OMP_SusC/RagA"/>
</dbReference>
<keyword evidence="4 7" id="KW-0812">Transmembrane</keyword>
<dbReference type="InterPro" id="IPR008969">
    <property type="entry name" value="CarboxyPept-like_regulatory"/>
</dbReference>
<proteinExistence type="inferred from homology"/>
<keyword evidence="5 7" id="KW-0472">Membrane</keyword>
<dbReference type="Gene3D" id="2.40.170.20">
    <property type="entry name" value="TonB-dependent receptor, beta-barrel domain"/>
    <property type="match status" value="1"/>
</dbReference>
<comment type="subcellular location">
    <subcellularLocation>
        <location evidence="1 7">Cell outer membrane</location>
        <topology evidence="1 7">Multi-pass membrane protein</topology>
    </subcellularLocation>
</comment>
<keyword evidence="2 7" id="KW-0813">Transport</keyword>
<evidence type="ECO:0000259" key="9">
    <source>
        <dbReference type="Pfam" id="PF07715"/>
    </source>
</evidence>
<evidence type="ECO:0000256" key="4">
    <source>
        <dbReference type="ARBA" id="ARBA00022692"/>
    </source>
</evidence>
<gene>
    <name evidence="10" type="ORF">ACFSKL_16380</name>
</gene>
<dbReference type="RefSeq" id="WP_376887414.1">
    <property type="nucleotide sequence ID" value="NZ_JBHUHR010000040.1"/>
</dbReference>
<comment type="similarity">
    <text evidence="7">Belongs to the TonB-dependent receptor family.</text>
</comment>
<organism evidence="10 11">
    <name type="scientific">Belliella marina</name>
    <dbReference type="NCBI Taxonomy" id="1644146"/>
    <lineage>
        <taxon>Bacteria</taxon>
        <taxon>Pseudomonadati</taxon>
        <taxon>Bacteroidota</taxon>
        <taxon>Cytophagia</taxon>
        <taxon>Cytophagales</taxon>
        <taxon>Cyclobacteriaceae</taxon>
        <taxon>Belliella</taxon>
    </lineage>
</organism>
<dbReference type="PROSITE" id="PS52016">
    <property type="entry name" value="TONB_DEPENDENT_REC_3"/>
    <property type="match status" value="1"/>
</dbReference>
<evidence type="ECO:0000256" key="5">
    <source>
        <dbReference type="ARBA" id="ARBA00023136"/>
    </source>
</evidence>
<feature type="domain" description="TonB-dependent receptor plug" evidence="9">
    <location>
        <begin position="122"/>
        <end position="224"/>
    </location>
</feature>